<reference evidence="20" key="1">
    <citation type="journal article" date="2012" name="Science">
        <title>The Paleozoic origin of enzymatic lignin decomposition reconstructed from 31 fungal genomes.</title>
        <authorList>
            <person name="Floudas D."/>
            <person name="Binder M."/>
            <person name="Riley R."/>
            <person name="Barry K."/>
            <person name="Blanchette R.A."/>
            <person name="Henrissat B."/>
            <person name="Martinez A.T."/>
            <person name="Otillar R."/>
            <person name="Spatafora J.W."/>
            <person name="Yadav J.S."/>
            <person name="Aerts A."/>
            <person name="Benoit I."/>
            <person name="Boyd A."/>
            <person name="Carlson A."/>
            <person name="Copeland A."/>
            <person name="Coutinho P.M."/>
            <person name="de Vries R.P."/>
            <person name="Ferreira P."/>
            <person name="Findley K."/>
            <person name="Foster B."/>
            <person name="Gaskell J."/>
            <person name="Glotzer D."/>
            <person name="Gorecki P."/>
            <person name="Heitman J."/>
            <person name="Hesse C."/>
            <person name="Hori C."/>
            <person name="Igarashi K."/>
            <person name="Jurgens J.A."/>
            <person name="Kallen N."/>
            <person name="Kersten P."/>
            <person name="Kohler A."/>
            <person name="Kuees U."/>
            <person name="Kumar T.K.A."/>
            <person name="Kuo A."/>
            <person name="LaButti K."/>
            <person name="Larrondo L.F."/>
            <person name="Lindquist E."/>
            <person name="Ling A."/>
            <person name="Lombard V."/>
            <person name="Lucas S."/>
            <person name="Lundell T."/>
            <person name="Martin R."/>
            <person name="McLaughlin D.J."/>
            <person name="Morgenstern I."/>
            <person name="Morin E."/>
            <person name="Murat C."/>
            <person name="Nagy L.G."/>
            <person name="Nolan M."/>
            <person name="Ohm R.A."/>
            <person name="Patyshakuliyeva A."/>
            <person name="Rokas A."/>
            <person name="Ruiz-Duenas F.J."/>
            <person name="Sabat G."/>
            <person name="Salamov A."/>
            <person name="Samejima M."/>
            <person name="Schmutz J."/>
            <person name="Slot J.C."/>
            <person name="St John F."/>
            <person name="Stenlid J."/>
            <person name="Sun H."/>
            <person name="Sun S."/>
            <person name="Syed K."/>
            <person name="Tsang A."/>
            <person name="Wiebenga A."/>
            <person name="Young D."/>
            <person name="Pisabarro A."/>
            <person name="Eastwood D.C."/>
            <person name="Martin F."/>
            <person name="Cullen D."/>
            <person name="Grigoriev I.V."/>
            <person name="Hibbett D.S."/>
        </authorList>
    </citation>
    <scope>NUCLEOTIDE SEQUENCE [LARGE SCALE GENOMIC DNA]</scope>
    <source>
        <strain evidence="20">TFB10046</strain>
    </source>
</reference>
<feature type="transmembrane region" description="Helical" evidence="17">
    <location>
        <begin position="117"/>
        <end position="139"/>
    </location>
</feature>
<dbReference type="PANTHER" id="PTHR31297">
    <property type="entry name" value="GLUCAN ENDO-1,6-BETA-GLUCOSIDASE B"/>
    <property type="match status" value="1"/>
</dbReference>
<comment type="subcellular location">
    <subcellularLocation>
        <location evidence="1">Cell membrane</location>
        <topology evidence="1">Single-pass type II membrane protein</topology>
    </subcellularLocation>
</comment>
<keyword evidence="9" id="KW-0325">Glycoprotein</keyword>
<name>J0D0H7_AURST</name>
<evidence type="ECO:0000256" key="5">
    <source>
        <dbReference type="ARBA" id="ARBA00022801"/>
    </source>
</evidence>
<dbReference type="InterPro" id="IPR017853">
    <property type="entry name" value="GH"/>
</dbReference>
<dbReference type="Pfam" id="PF00150">
    <property type="entry name" value="Cellulase"/>
    <property type="match status" value="1"/>
</dbReference>
<evidence type="ECO:0000256" key="6">
    <source>
        <dbReference type="ARBA" id="ARBA00022968"/>
    </source>
</evidence>
<dbReference type="eggNOG" id="ENOG502QRG8">
    <property type="taxonomic scope" value="Eukaryota"/>
</dbReference>
<dbReference type="EMBL" id="JH687833">
    <property type="protein sequence ID" value="EJD37873.1"/>
    <property type="molecule type" value="Genomic_DNA"/>
</dbReference>
<comment type="function">
    <text evidence="13">Glucosidase involved in the degradation of cellulosic biomass. Active on lichenan.</text>
</comment>
<keyword evidence="3" id="KW-1003">Cell membrane</keyword>
<dbReference type="GO" id="GO:0005886">
    <property type="term" value="C:plasma membrane"/>
    <property type="evidence" value="ECO:0007669"/>
    <property type="project" value="UniProtKB-SubCell"/>
</dbReference>
<evidence type="ECO:0000256" key="2">
    <source>
        <dbReference type="ARBA" id="ARBA00005641"/>
    </source>
</evidence>
<keyword evidence="7 17" id="KW-1133">Transmembrane helix</keyword>
<evidence type="ECO:0000256" key="12">
    <source>
        <dbReference type="ARBA" id="ARBA00036824"/>
    </source>
</evidence>
<evidence type="ECO:0000256" key="10">
    <source>
        <dbReference type="ARBA" id="ARBA00023295"/>
    </source>
</evidence>
<dbReference type="GO" id="GO:0005576">
    <property type="term" value="C:extracellular region"/>
    <property type="evidence" value="ECO:0007669"/>
    <property type="project" value="TreeGrafter"/>
</dbReference>
<dbReference type="SUPFAM" id="SSF51445">
    <property type="entry name" value="(Trans)glycosidases"/>
    <property type="match status" value="1"/>
</dbReference>
<dbReference type="GO" id="GO:0004338">
    <property type="term" value="F:glucan exo-1,3-beta-glucosidase activity"/>
    <property type="evidence" value="ECO:0007669"/>
    <property type="project" value="UniProtKB-EC"/>
</dbReference>
<dbReference type="Gene3D" id="3.20.20.80">
    <property type="entry name" value="Glycosidases"/>
    <property type="match status" value="1"/>
</dbReference>
<evidence type="ECO:0000256" key="11">
    <source>
        <dbReference type="ARBA" id="ARBA00023316"/>
    </source>
</evidence>
<keyword evidence="11" id="KW-0961">Cell wall biogenesis/degradation</keyword>
<dbReference type="InterPro" id="IPR050386">
    <property type="entry name" value="Glycosyl_hydrolase_5"/>
</dbReference>
<comment type="catalytic activity">
    <reaction evidence="12">
        <text>Successive hydrolysis of beta-D-glucose units from the non-reducing ends of (1-&gt;3)-beta-D-glucans, releasing alpha-glucose.</text>
        <dbReference type="EC" id="3.2.1.58"/>
    </reaction>
</comment>
<dbReference type="FunCoup" id="J0D0H7">
    <property type="interactions" value="4"/>
</dbReference>
<evidence type="ECO:0000259" key="18">
    <source>
        <dbReference type="Pfam" id="PF00150"/>
    </source>
</evidence>
<evidence type="ECO:0000313" key="20">
    <source>
        <dbReference type="Proteomes" id="UP000006514"/>
    </source>
</evidence>
<dbReference type="OrthoDB" id="62120at2759"/>
<evidence type="ECO:0000256" key="4">
    <source>
        <dbReference type="ARBA" id="ARBA00022692"/>
    </source>
</evidence>
<organism evidence="19 20">
    <name type="scientific">Auricularia subglabra (strain TFB-10046 / SS5)</name>
    <name type="common">White-rot fungus</name>
    <name type="synonym">Auricularia delicata (strain TFB10046)</name>
    <dbReference type="NCBI Taxonomy" id="717982"/>
    <lineage>
        <taxon>Eukaryota</taxon>
        <taxon>Fungi</taxon>
        <taxon>Dikarya</taxon>
        <taxon>Basidiomycota</taxon>
        <taxon>Agaricomycotina</taxon>
        <taxon>Agaricomycetes</taxon>
        <taxon>Auriculariales</taxon>
        <taxon>Auriculariaceae</taxon>
        <taxon>Auricularia</taxon>
    </lineage>
</organism>
<feature type="region of interest" description="Disordered" evidence="16">
    <location>
        <begin position="1"/>
        <end position="38"/>
    </location>
</feature>
<gene>
    <name evidence="19" type="ORF">AURDEDRAFT_139691</name>
</gene>
<proteinExistence type="inferred from homology"/>
<dbReference type="Proteomes" id="UP000006514">
    <property type="component" value="Unassembled WGS sequence"/>
</dbReference>
<evidence type="ECO:0000256" key="14">
    <source>
        <dbReference type="ARBA" id="ARBA00038929"/>
    </source>
</evidence>
<keyword evidence="8 17" id="KW-0472">Membrane</keyword>
<dbReference type="InParanoid" id="J0D0H7"/>
<comment type="similarity">
    <text evidence="2">Belongs to the glycosyl hydrolase 5 (cellulase A) family.</text>
</comment>
<protein>
    <recommendedName>
        <fullName evidence="14">glucan 1,3-beta-glucosidase</fullName>
        <ecNumber evidence="14">3.2.1.58</ecNumber>
    </recommendedName>
    <alternativeName>
        <fullName evidence="15">Exo-1,3-beta-glucanase D</fullName>
    </alternativeName>
</protein>
<dbReference type="EC" id="3.2.1.58" evidence="14"/>
<dbReference type="AlphaFoldDB" id="J0D0H7"/>
<evidence type="ECO:0000256" key="16">
    <source>
        <dbReference type="SAM" id="MobiDB-lite"/>
    </source>
</evidence>
<sequence>MAHHSYNPSLEDVGQHLQPGDAYRYPPRPTHQRTDSNWSDHTITAPLQQSPLIKPVPYSDDAAITPMQSQDQLSYNYGASRDGLNQYAGYNNAYNDRAAPAWSGGAPPPRKSRKRMIILIAGGIILLVIVIAVVVYFAAIKPKNDKNGSGGKKNNTASNVRLVVGRDGTEVKTGDGRTFTYKNPHGGWFIDDPVNPYNDGAKAQSWTPALNETWKYGKDKIFGGWLVPEPFIAPALYEKYFDDQTVNGDEWTLSAAMRADVAGGGINQMEDHYRTFITEEDFAQIAGAGLNWIRLPIPFNAFGTLEGEPYLPNVAWDYVLKAFKWARKYGIRLNLDLHSMPGGQNGLNHSGIKGSVAWLAGVMGYANTQRSLNFVRGLTEFISQDEYKNLIPIISIVNEPQGQDRKTLEEFYLEAYKMIRGITGIGEGKGPYIAIHDHFEPVSNWKDFLHGADRLILDTHPYFTFGGQDTPSIDNFPPLPCAAWGVPINASMNSFGLTIAGEWSLGFNDCGQYIWGLRDAPKTTNCDVAWNDYTKWTPETKRKLKSFAMSHMEALGNFFFWTWKVGVSRNTGLVGAPFWSYSLGLQEGWIPTDPREAFGECARLGAPAQPDQYYVGELQPWQTGGTGAGEFAPAATVGLDWPPAQLMTINNLPVPTYTAAGPVPTLPLPTFPPPAQATAKGWANAQDNAPGIVPIANCQYPNPWNPGSSPPNPIC</sequence>
<evidence type="ECO:0000313" key="19">
    <source>
        <dbReference type="EMBL" id="EJD37873.1"/>
    </source>
</evidence>
<dbReference type="PANTHER" id="PTHR31297:SF34">
    <property type="entry name" value="GLUCAN 1,3-BETA-GLUCOSIDASE 2"/>
    <property type="match status" value="1"/>
</dbReference>
<accession>J0D0H7</accession>
<keyword evidence="4 17" id="KW-0812">Transmembrane</keyword>
<evidence type="ECO:0000256" key="17">
    <source>
        <dbReference type="SAM" id="Phobius"/>
    </source>
</evidence>
<keyword evidence="5 19" id="KW-0378">Hydrolase</keyword>
<evidence type="ECO:0000256" key="8">
    <source>
        <dbReference type="ARBA" id="ARBA00023136"/>
    </source>
</evidence>
<feature type="domain" description="Glycoside hydrolase family 5" evidence="18">
    <location>
        <begin position="266"/>
        <end position="422"/>
    </location>
</feature>
<evidence type="ECO:0000256" key="1">
    <source>
        <dbReference type="ARBA" id="ARBA00004401"/>
    </source>
</evidence>
<evidence type="ECO:0000256" key="9">
    <source>
        <dbReference type="ARBA" id="ARBA00023180"/>
    </source>
</evidence>
<keyword evidence="10" id="KW-0326">Glycosidase</keyword>
<dbReference type="GO" id="GO:0009986">
    <property type="term" value="C:cell surface"/>
    <property type="evidence" value="ECO:0007669"/>
    <property type="project" value="TreeGrafter"/>
</dbReference>
<keyword evidence="20" id="KW-1185">Reference proteome</keyword>
<dbReference type="KEGG" id="adl:AURDEDRAFT_139691"/>
<dbReference type="GO" id="GO:0009251">
    <property type="term" value="P:glucan catabolic process"/>
    <property type="evidence" value="ECO:0007669"/>
    <property type="project" value="TreeGrafter"/>
</dbReference>
<keyword evidence="6" id="KW-0735">Signal-anchor</keyword>
<evidence type="ECO:0000256" key="13">
    <source>
        <dbReference type="ARBA" id="ARBA00037126"/>
    </source>
</evidence>
<dbReference type="InterPro" id="IPR001547">
    <property type="entry name" value="Glyco_hydro_5"/>
</dbReference>
<evidence type="ECO:0000256" key="3">
    <source>
        <dbReference type="ARBA" id="ARBA00022475"/>
    </source>
</evidence>
<evidence type="ECO:0000256" key="7">
    <source>
        <dbReference type="ARBA" id="ARBA00022989"/>
    </source>
</evidence>
<evidence type="ECO:0000256" key="15">
    <source>
        <dbReference type="ARBA" id="ARBA00041260"/>
    </source>
</evidence>
<dbReference type="OMA" id="FAMSHME"/>
<dbReference type="GO" id="GO:0071555">
    <property type="term" value="P:cell wall organization"/>
    <property type="evidence" value="ECO:0007669"/>
    <property type="project" value="UniProtKB-KW"/>
</dbReference>